<sequence length="277" mass="30704">MSIWNFCAGNSNKNLQGKGPVSGIIDRMEDEEMSTSKVNSLITQNRLLSQAKSRARAQSVATGKALLNGTNNKDSVVNSVNNKAGQQNTKVSEADRKAKENYTTMKEAAESVKKHAKNLLVWPEKKWDEMTEDEIAEYKVDVRKEVVSLVEDYNTMIKSMSEEQGKVNEIYLKQMKGYFKNAQKDLESLGITQKEDGTLSLDQELLKAADAETLKKVLGSEGTFVSDIGNRVENVISNAETNLAVINKSIYAGNYTYNQYGSDIFEALLGGKYNSKG</sequence>
<comment type="caution">
    <text evidence="1">The sequence shown here is derived from an EMBL/GenBank/DDBJ whole genome shotgun (WGS) entry which is preliminary data.</text>
</comment>
<dbReference type="AlphaFoldDB" id="A0A9X5BH75"/>
<organism evidence="1 2">
    <name type="scientific">Parablautia muri</name>
    <dbReference type="NCBI Taxonomy" id="2320879"/>
    <lineage>
        <taxon>Bacteria</taxon>
        <taxon>Bacillati</taxon>
        <taxon>Bacillota</taxon>
        <taxon>Clostridia</taxon>
        <taxon>Lachnospirales</taxon>
        <taxon>Lachnospiraceae</taxon>
        <taxon>Parablautia</taxon>
    </lineage>
</organism>
<dbReference type="Proteomes" id="UP001154420">
    <property type="component" value="Unassembled WGS sequence"/>
</dbReference>
<gene>
    <name evidence="1" type="ORF">D5281_15690</name>
</gene>
<proteinExistence type="predicted"/>
<evidence type="ECO:0000313" key="2">
    <source>
        <dbReference type="Proteomes" id="UP001154420"/>
    </source>
</evidence>
<reference evidence="1" key="1">
    <citation type="submission" date="2018-09" db="EMBL/GenBank/DDBJ databases">
        <title>Murine metabolic-syndrome-specific gut microbial biobank.</title>
        <authorList>
            <person name="Liu C."/>
        </authorList>
    </citation>
    <scope>NUCLEOTIDE SEQUENCE</scope>
    <source>
        <strain evidence="1">D42-62</strain>
    </source>
</reference>
<accession>A0A9X5BH75</accession>
<evidence type="ECO:0000313" key="1">
    <source>
        <dbReference type="EMBL" id="NBJ93990.1"/>
    </source>
</evidence>
<dbReference type="EMBL" id="QZDT01000027">
    <property type="protein sequence ID" value="NBJ93990.1"/>
    <property type="molecule type" value="Genomic_DNA"/>
</dbReference>
<keyword evidence="2" id="KW-1185">Reference proteome</keyword>
<protein>
    <recommendedName>
        <fullName evidence="3">Flagellar hook-associated protein 2 C-terminal domain-containing protein</fullName>
    </recommendedName>
</protein>
<name>A0A9X5BH75_9FIRM</name>
<evidence type="ECO:0008006" key="3">
    <source>
        <dbReference type="Google" id="ProtNLM"/>
    </source>
</evidence>